<dbReference type="NCBIfam" id="NF007542">
    <property type="entry name" value="PRK10157.1"/>
    <property type="match status" value="1"/>
</dbReference>
<dbReference type="Pfam" id="PF01494">
    <property type="entry name" value="FAD_binding_3"/>
    <property type="match status" value="1"/>
</dbReference>
<feature type="domain" description="FixC-like C-terminal" evidence="12">
    <location>
        <begin position="366"/>
        <end position="404"/>
    </location>
</feature>
<dbReference type="Gene3D" id="3.50.50.60">
    <property type="entry name" value="FAD/NAD(P)-binding domain"/>
    <property type="match status" value="1"/>
</dbReference>
<dbReference type="PRINTS" id="PR00420">
    <property type="entry name" value="RNGMNOXGNASE"/>
</dbReference>
<dbReference type="SUPFAM" id="SSF54373">
    <property type="entry name" value="FAD-linked reductases, C-terminal domain"/>
    <property type="match status" value="1"/>
</dbReference>
<proteinExistence type="inferred from homology"/>
<protein>
    <recommendedName>
        <fullName evidence="3 10">Protein FixC</fullName>
    </recommendedName>
</protein>
<dbReference type="GO" id="GO:0071949">
    <property type="term" value="F:FAD binding"/>
    <property type="evidence" value="ECO:0007669"/>
    <property type="project" value="UniProtKB-UniRule"/>
</dbReference>
<evidence type="ECO:0000256" key="1">
    <source>
        <dbReference type="ARBA" id="ARBA00001974"/>
    </source>
</evidence>
<dbReference type="GO" id="GO:0016491">
    <property type="term" value="F:oxidoreductase activity"/>
    <property type="evidence" value="ECO:0007669"/>
    <property type="project" value="UniProtKB-UniRule"/>
</dbReference>
<keyword evidence="5 10" id="KW-0285">Flavoprotein</keyword>
<dbReference type="NCBIfam" id="NF011993">
    <property type="entry name" value="PRK15449.1"/>
    <property type="match status" value="1"/>
</dbReference>
<dbReference type="NCBIfam" id="NF007450">
    <property type="entry name" value="PRK10015.1"/>
    <property type="match status" value="1"/>
</dbReference>
<evidence type="ECO:0000256" key="6">
    <source>
        <dbReference type="ARBA" id="ARBA00022827"/>
    </source>
</evidence>
<dbReference type="EMBL" id="LR134190">
    <property type="protein sequence ID" value="VEB50653.1"/>
    <property type="molecule type" value="Genomic_DNA"/>
</dbReference>
<evidence type="ECO:0000313" key="13">
    <source>
        <dbReference type="EMBL" id="VEB50653.1"/>
    </source>
</evidence>
<organism evidence="13 14">
    <name type="scientific">Salmonella enterica I</name>
    <dbReference type="NCBI Taxonomy" id="59201"/>
    <lineage>
        <taxon>Bacteria</taxon>
        <taxon>Pseudomonadati</taxon>
        <taxon>Pseudomonadota</taxon>
        <taxon>Gammaproteobacteria</taxon>
        <taxon>Enterobacterales</taxon>
        <taxon>Enterobacteriaceae</taxon>
        <taxon>Salmonella</taxon>
    </lineage>
</organism>
<accession>A0A3S4HW46</accession>
<keyword evidence="6 10" id="KW-0274">FAD</keyword>
<feature type="domain" description="FAD-binding" evidence="11">
    <location>
        <begin position="7"/>
        <end position="185"/>
    </location>
</feature>
<dbReference type="InterPro" id="IPR059103">
    <property type="entry name" value="FixC-like_C"/>
</dbReference>
<evidence type="ECO:0000256" key="5">
    <source>
        <dbReference type="ARBA" id="ARBA00022630"/>
    </source>
</evidence>
<keyword evidence="7" id="KW-0249">Electron transport</keyword>
<dbReference type="InterPro" id="IPR039651">
    <property type="entry name" value="FixC-like"/>
</dbReference>
<comment type="function">
    <text evidence="10">Part of an electron transfer system.</text>
</comment>
<comment type="similarity">
    <text evidence="2 10">Belongs to the ETF-QO/FixC family.</text>
</comment>
<evidence type="ECO:0000256" key="3">
    <source>
        <dbReference type="ARBA" id="ARBA00019877"/>
    </source>
</evidence>
<comment type="cofactor">
    <cofactor evidence="1 10">
        <name>FAD</name>
        <dbReference type="ChEBI" id="CHEBI:57692"/>
    </cofactor>
</comment>
<dbReference type="SUPFAM" id="SSF51905">
    <property type="entry name" value="FAD/NAD(P)-binding domain"/>
    <property type="match status" value="1"/>
</dbReference>
<evidence type="ECO:0000259" key="11">
    <source>
        <dbReference type="Pfam" id="PF01494"/>
    </source>
</evidence>
<dbReference type="Pfam" id="PF26311">
    <property type="entry name" value="ETF-QO_FixC_C"/>
    <property type="match status" value="1"/>
</dbReference>
<reference evidence="13 14" key="1">
    <citation type="submission" date="2018-12" db="EMBL/GenBank/DDBJ databases">
        <authorList>
            <consortium name="Pathogen Informatics"/>
        </authorList>
    </citation>
    <scope>NUCLEOTIDE SEQUENCE [LARGE SCALE GENOMIC DNA]</scope>
    <source>
        <strain evidence="13 14">NCTC6754</strain>
    </source>
</reference>
<sequence>MSEDIFDAIIVGAGLAGSVAALVLAREGAQVLVIERGNSAGAKNVTGGRLYAHSLERIIPGFADQAPIERMITHEKLAFMTDNGAMTIDYCNGEDASASQVSYSVLRSKFDAWLMEQAEEAGAQLITGIRVDNVVQRDGKVVGVEADGDILEAKVVILADGVNSLLAEKLGMAKRVEASHVAVGVKELIELPKSVIEDRFQLQGNEGAACLFAGAPTDGLMGGGFLYTNETTLSLGLVCGLHHLKDAKKSVPQMLEDFKQHPTVAPLIAGGKLVEYAAHVVPEAGMNMQPELVGDGVLIAGDAAGMCMNLGFTIRGMDLAISAGEAAAKTVLSAMKRDDFSKQSLGEYRQHLDEGPMRDMRMYQKLPAFLDNPRMFTAYPEMAVNIARDLFTVDGSAPVPMRKKNPAPCEESGLHQPDERWPERSDRIMTSPVNVDVKLGVNKFNVDEDSPHIILKTDPDKQALEVLIKACPAGLYKKQDDGSVRFDYAGCLECGTCRILGLDTALEKWEYPRGTFGVEFRYG</sequence>
<evidence type="ECO:0000256" key="4">
    <source>
        <dbReference type="ARBA" id="ARBA00022448"/>
    </source>
</evidence>
<dbReference type="SUPFAM" id="SSF54862">
    <property type="entry name" value="4Fe-4S ferredoxins"/>
    <property type="match status" value="1"/>
</dbReference>
<keyword evidence="4" id="KW-0813">Transport</keyword>
<evidence type="ECO:0000313" key="14">
    <source>
        <dbReference type="Proteomes" id="UP000269208"/>
    </source>
</evidence>
<name>A0A3S4HW46_SALET</name>
<evidence type="ECO:0000256" key="9">
    <source>
        <dbReference type="ARBA" id="ARBA00037588"/>
    </source>
</evidence>
<dbReference type="InterPro" id="IPR002938">
    <property type="entry name" value="FAD-bd"/>
</dbReference>
<keyword evidence="8 10" id="KW-0560">Oxidoreductase</keyword>
<dbReference type="PANTHER" id="PTHR43624:SF1">
    <property type="entry name" value="PROTEIN FIXC"/>
    <property type="match status" value="1"/>
</dbReference>
<evidence type="ECO:0000256" key="7">
    <source>
        <dbReference type="ARBA" id="ARBA00022982"/>
    </source>
</evidence>
<evidence type="ECO:0000259" key="12">
    <source>
        <dbReference type="Pfam" id="PF26311"/>
    </source>
</evidence>
<evidence type="ECO:0000256" key="2">
    <source>
        <dbReference type="ARBA" id="ARBA00006796"/>
    </source>
</evidence>
<gene>
    <name evidence="13" type="primary">fixC</name>
    <name evidence="13" type="ORF">NCTC6754_00335</name>
</gene>
<evidence type="ECO:0000256" key="10">
    <source>
        <dbReference type="RuleBase" id="RU366069"/>
    </source>
</evidence>
<dbReference type="AlphaFoldDB" id="A0A3S4HW46"/>
<comment type="function">
    <text evidence="9">Could be part of an electron transfer system required for anaerobic carnitine reduction.</text>
</comment>
<dbReference type="PANTHER" id="PTHR43624">
    <property type="entry name" value="ELECTRON TRANSFER FLAVOPROTEIN-QUINONE OXIDOREDUCTASE YDIS-RELATED"/>
    <property type="match status" value="1"/>
</dbReference>
<evidence type="ECO:0000256" key="8">
    <source>
        <dbReference type="ARBA" id="ARBA00023002"/>
    </source>
</evidence>
<dbReference type="InterPro" id="IPR036188">
    <property type="entry name" value="FAD/NAD-bd_sf"/>
</dbReference>
<dbReference type="Proteomes" id="UP000269208">
    <property type="component" value="Chromosome"/>
</dbReference>